<sequence>MADKRTGMMLQVLMEVFTACSSNLQSGISNVVDDIQKVKGKFYSLIQPSVPVKPWFAVFTENRGFYCTMSRLRFNHNYSPHHHLARIGIEINPICSCDRESTAEANLGL</sequence>
<keyword evidence="2" id="KW-1185">Reference proteome</keyword>
<dbReference type="EMBL" id="ACPB03016889">
    <property type="status" value="NOT_ANNOTATED_CDS"/>
    <property type="molecule type" value="Genomic_DNA"/>
</dbReference>
<evidence type="ECO:0000313" key="1">
    <source>
        <dbReference type="EnsemblMetazoa" id="RPRC008206-PA"/>
    </source>
</evidence>
<dbReference type="VEuPathDB" id="VectorBase:RPRC008206"/>
<evidence type="ECO:0000313" key="2">
    <source>
        <dbReference type="Proteomes" id="UP000015103"/>
    </source>
</evidence>
<dbReference type="AlphaFoldDB" id="T1HVY6"/>
<reference evidence="1" key="1">
    <citation type="submission" date="2015-05" db="UniProtKB">
        <authorList>
            <consortium name="EnsemblMetazoa"/>
        </authorList>
    </citation>
    <scope>IDENTIFICATION</scope>
</reference>
<name>T1HVY6_RHOPR</name>
<dbReference type="HOGENOM" id="CLU_2187149_0_0_1"/>
<organism evidence="1 2">
    <name type="scientific">Rhodnius prolixus</name>
    <name type="common">Triatomid bug</name>
    <dbReference type="NCBI Taxonomy" id="13249"/>
    <lineage>
        <taxon>Eukaryota</taxon>
        <taxon>Metazoa</taxon>
        <taxon>Ecdysozoa</taxon>
        <taxon>Arthropoda</taxon>
        <taxon>Hexapoda</taxon>
        <taxon>Insecta</taxon>
        <taxon>Pterygota</taxon>
        <taxon>Neoptera</taxon>
        <taxon>Paraneoptera</taxon>
        <taxon>Hemiptera</taxon>
        <taxon>Heteroptera</taxon>
        <taxon>Panheteroptera</taxon>
        <taxon>Cimicomorpha</taxon>
        <taxon>Reduviidae</taxon>
        <taxon>Triatominae</taxon>
        <taxon>Rhodnius</taxon>
    </lineage>
</organism>
<proteinExistence type="predicted"/>
<dbReference type="EnsemblMetazoa" id="RPRC008206-RA">
    <property type="protein sequence ID" value="RPRC008206-PA"/>
    <property type="gene ID" value="RPRC008206"/>
</dbReference>
<dbReference type="EMBL" id="ACPB03016888">
    <property type="status" value="NOT_ANNOTATED_CDS"/>
    <property type="molecule type" value="Genomic_DNA"/>
</dbReference>
<dbReference type="Proteomes" id="UP000015103">
    <property type="component" value="Unassembled WGS sequence"/>
</dbReference>
<dbReference type="InParanoid" id="T1HVY6"/>
<protein>
    <submittedName>
        <fullName evidence="1">Uncharacterized protein</fullName>
    </submittedName>
</protein>
<accession>T1HVY6</accession>